<dbReference type="EMBL" id="JBBUKT010000001">
    <property type="protein sequence ID" value="MEK7949027.1"/>
    <property type="molecule type" value="Genomic_DNA"/>
</dbReference>
<organism evidence="2 3">
    <name type="scientific">Luteolibacter soli</name>
    <dbReference type="NCBI Taxonomy" id="3135280"/>
    <lineage>
        <taxon>Bacteria</taxon>
        <taxon>Pseudomonadati</taxon>
        <taxon>Verrucomicrobiota</taxon>
        <taxon>Verrucomicrobiia</taxon>
        <taxon>Verrucomicrobiales</taxon>
        <taxon>Verrucomicrobiaceae</taxon>
        <taxon>Luteolibacter</taxon>
    </lineage>
</organism>
<evidence type="ECO:0000256" key="1">
    <source>
        <dbReference type="SAM" id="Phobius"/>
    </source>
</evidence>
<protein>
    <recommendedName>
        <fullName evidence="4">Transmembrane protein</fullName>
    </recommendedName>
</protein>
<feature type="transmembrane region" description="Helical" evidence="1">
    <location>
        <begin position="12"/>
        <end position="33"/>
    </location>
</feature>
<dbReference type="Proteomes" id="UP001371305">
    <property type="component" value="Unassembled WGS sequence"/>
</dbReference>
<keyword evidence="3" id="KW-1185">Reference proteome</keyword>
<name>A0ABU9AQD7_9BACT</name>
<keyword evidence="1" id="KW-1133">Transmembrane helix</keyword>
<evidence type="ECO:0000313" key="2">
    <source>
        <dbReference type="EMBL" id="MEK7949027.1"/>
    </source>
</evidence>
<feature type="transmembrane region" description="Helical" evidence="1">
    <location>
        <begin position="127"/>
        <end position="147"/>
    </location>
</feature>
<comment type="caution">
    <text evidence="2">The sequence shown here is derived from an EMBL/GenBank/DDBJ whole genome shotgun (WGS) entry which is preliminary data.</text>
</comment>
<evidence type="ECO:0000313" key="3">
    <source>
        <dbReference type="Proteomes" id="UP001371305"/>
    </source>
</evidence>
<proteinExistence type="predicted"/>
<gene>
    <name evidence="2" type="ORF">WKV53_00890</name>
</gene>
<accession>A0ABU9AQD7</accession>
<dbReference type="RefSeq" id="WP_341402398.1">
    <property type="nucleotide sequence ID" value="NZ_JBBUKT010000001.1"/>
</dbReference>
<evidence type="ECO:0008006" key="4">
    <source>
        <dbReference type="Google" id="ProtNLM"/>
    </source>
</evidence>
<sequence length="165" mass="18929">MHSPAYLPRSWFLHSRTFWLGLLVFAFFGWLMIDSNLNTSIIRTIHRSSWRDWSSENAIPGGTPPESGSLMLVMTGGAVGFTWIDQLMPYASYSGNDERGKADPKQRKIWLPDIVNERDSVMRRRGAYLPTWVLLGVWLGIWTWQLVKSRNRHRSHLTSAPTPAS</sequence>
<keyword evidence="1" id="KW-0472">Membrane</keyword>
<keyword evidence="1" id="KW-0812">Transmembrane</keyword>
<reference evidence="2 3" key="1">
    <citation type="submission" date="2024-04" db="EMBL/GenBank/DDBJ databases">
        <title>Luteolibacter sp. isolated from soil.</title>
        <authorList>
            <person name="An J."/>
        </authorList>
    </citation>
    <scope>NUCLEOTIDE SEQUENCE [LARGE SCALE GENOMIC DNA]</scope>
    <source>
        <strain evidence="2 3">Y139</strain>
    </source>
</reference>